<dbReference type="InterPro" id="IPR016483">
    <property type="entry name" value="UCP006404_Pept_M50_CBS"/>
</dbReference>
<dbReference type="SUPFAM" id="SSF54631">
    <property type="entry name" value="CBS-domain pair"/>
    <property type="match status" value="1"/>
</dbReference>
<evidence type="ECO:0000256" key="16">
    <source>
        <dbReference type="PIRSR" id="PIRSR006404-2"/>
    </source>
</evidence>
<dbReference type="CDD" id="cd06164">
    <property type="entry name" value="S2P-M50_SpoIVFB_CBS"/>
    <property type="match status" value="1"/>
</dbReference>
<reference evidence="19" key="1">
    <citation type="submission" date="2019-07" db="EMBL/GenBank/DDBJ databases">
        <title>Toxilogical consequences of a new and cryptic species of cyanobacteria (Komarekiella delphini-convector) recovered from the epidermis of a bottlenose dolphin and 1500 ft. in the air.</title>
        <authorList>
            <person name="Brown A.O."/>
            <person name="Dvorak P."/>
            <person name="Villanueva C.D."/>
            <person name="Foss A.J."/>
            <person name="Garvey A.D."/>
            <person name="Gibson Q.A."/>
            <person name="Johansen J.R."/>
            <person name="Casamatta D.A."/>
        </authorList>
    </citation>
    <scope>NUCLEOTIDE SEQUENCE</scope>
    <source>
        <strain evidence="19">SJRDD-AB1</strain>
    </source>
</reference>
<evidence type="ECO:0000313" key="19">
    <source>
        <dbReference type="EMBL" id="MBD6614647.1"/>
    </source>
</evidence>
<keyword evidence="7" id="KW-0677">Repeat</keyword>
<organism evidence="19 20">
    <name type="scientific">Komarekiella delphini-convector SJRDD-AB1</name>
    <dbReference type="NCBI Taxonomy" id="2593771"/>
    <lineage>
        <taxon>Bacteria</taxon>
        <taxon>Bacillati</taxon>
        <taxon>Cyanobacteriota</taxon>
        <taxon>Cyanophyceae</taxon>
        <taxon>Nostocales</taxon>
        <taxon>Nostocaceae</taxon>
        <taxon>Komarekiella</taxon>
        <taxon>Komarekiella delphini-convector</taxon>
    </lineage>
</organism>
<dbReference type="AlphaFoldDB" id="A0AA40STE1"/>
<evidence type="ECO:0000256" key="4">
    <source>
        <dbReference type="ARBA" id="ARBA00022670"/>
    </source>
</evidence>
<dbReference type="GO" id="GO:0006508">
    <property type="term" value="P:proteolysis"/>
    <property type="evidence" value="ECO:0007669"/>
    <property type="project" value="UniProtKB-KW"/>
</dbReference>
<feature type="transmembrane region" description="Helical" evidence="14">
    <location>
        <begin position="7"/>
        <end position="32"/>
    </location>
</feature>
<dbReference type="InterPro" id="IPR046342">
    <property type="entry name" value="CBS_dom_sf"/>
</dbReference>
<evidence type="ECO:0000256" key="6">
    <source>
        <dbReference type="ARBA" id="ARBA00022723"/>
    </source>
</evidence>
<comment type="cofactor">
    <cofactor evidence="14 16">
        <name>Zn(2+)</name>
        <dbReference type="ChEBI" id="CHEBI:29105"/>
    </cofactor>
    <text evidence="14 16">Binds 1 zinc ion per subunit.</text>
</comment>
<evidence type="ECO:0000256" key="10">
    <source>
        <dbReference type="ARBA" id="ARBA00022989"/>
    </source>
</evidence>
<feature type="binding site" evidence="16">
    <location>
        <position position="162"/>
    </location>
    <ligand>
        <name>Zn(2+)</name>
        <dbReference type="ChEBI" id="CHEBI:29105"/>
        <note>catalytic</note>
    </ligand>
</feature>
<evidence type="ECO:0000256" key="9">
    <source>
        <dbReference type="ARBA" id="ARBA00022833"/>
    </source>
</evidence>
<dbReference type="RefSeq" id="WP_191756040.1">
    <property type="nucleotide sequence ID" value="NZ_VJXY01000001.1"/>
</dbReference>
<keyword evidence="4 14" id="KW-0645">Protease</keyword>
<dbReference type="PIRSF" id="PIRSF006404">
    <property type="entry name" value="UCP006404_Pept_M50_CBS"/>
    <property type="match status" value="1"/>
</dbReference>
<evidence type="ECO:0000256" key="17">
    <source>
        <dbReference type="PROSITE-ProRule" id="PRU00703"/>
    </source>
</evidence>
<keyword evidence="11 14" id="KW-0482">Metalloprotease</keyword>
<dbReference type="InterPro" id="IPR000644">
    <property type="entry name" value="CBS_dom"/>
</dbReference>
<feature type="binding site" evidence="16">
    <location>
        <position position="70"/>
    </location>
    <ligand>
        <name>Zn(2+)</name>
        <dbReference type="ChEBI" id="CHEBI:29105"/>
        <note>catalytic</note>
    </ligand>
</feature>
<evidence type="ECO:0000256" key="13">
    <source>
        <dbReference type="ARBA" id="ARBA00023136"/>
    </source>
</evidence>
<feature type="transmembrane region" description="Helical" evidence="14">
    <location>
        <begin position="38"/>
        <end position="61"/>
    </location>
</feature>
<dbReference type="Pfam" id="PF02163">
    <property type="entry name" value="Peptidase_M50"/>
    <property type="match status" value="2"/>
</dbReference>
<dbReference type="InterPro" id="IPR008915">
    <property type="entry name" value="Peptidase_M50"/>
</dbReference>
<dbReference type="PANTHER" id="PTHR39188">
    <property type="entry name" value="MEMBRANE-ASSOCIATED ZINC METALLOPROTEASE M50B"/>
    <property type="match status" value="1"/>
</dbReference>
<keyword evidence="20" id="KW-1185">Reference proteome</keyword>
<evidence type="ECO:0000313" key="20">
    <source>
        <dbReference type="Proteomes" id="UP001165986"/>
    </source>
</evidence>
<dbReference type="PANTHER" id="PTHR39188:SF3">
    <property type="entry name" value="STAGE IV SPORULATION PROTEIN FB"/>
    <property type="match status" value="1"/>
</dbReference>
<dbReference type="CDD" id="cd04639">
    <property type="entry name" value="CBS_pair_peptidase_M50"/>
    <property type="match status" value="1"/>
</dbReference>
<evidence type="ECO:0000259" key="18">
    <source>
        <dbReference type="PROSITE" id="PS51371"/>
    </source>
</evidence>
<keyword evidence="10 14" id="KW-1133">Transmembrane helix</keyword>
<feature type="transmembrane region" description="Helical" evidence="14">
    <location>
        <begin position="105"/>
        <end position="129"/>
    </location>
</feature>
<keyword evidence="8 14" id="KW-0378">Hydrolase</keyword>
<evidence type="ECO:0000256" key="2">
    <source>
        <dbReference type="ARBA" id="ARBA00007931"/>
    </source>
</evidence>
<protein>
    <recommendedName>
        <fullName evidence="14">Zinc metalloprotease</fullName>
    </recommendedName>
</protein>
<dbReference type="SMART" id="SM00116">
    <property type="entry name" value="CBS"/>
    <property type="match status" value="2"/>
</dbReference>
<evidence type="ECO:0000256" key="1">
    <source>
        <dbReference type="ARBA" id="ARBA00004651"/>
    </source>
</evidence>
<evidence type="ECO:0000256" key="5">
    <source>
        <dbReference type="ARBA" id="ARBA00022692"/>
    </source>
</evidence>
<sequence length="374" mass="39685">MNGTIRVGNLFGIPFYIHPSWFLVLGLVTWSYSSGLAAQFPLISGGLAVLLGLMTALLLFASVVAHELGHSFVAIRQGIDVKSITLFIFGGLASLEKESKTPAEAFWVAIAGPLVSLLLFGSITAVGFATAASGPLAAIIGVLASVNLALALFNLIPGLPLDGGNILKAAVWKVTGNPYKGVVFASRVGQIFGWVAVLSGVLPLLLFGSFGNFWNLLIGFFLLQNAGNAAQFARVQEKLTGLTAEDAVTLNSPVVSANLTLREFADEQLVSGQNWRRFLVTDDGGQLVGAIAVDNMRSIPTAMWSETQVREVMQPIAQSTTVQSDQPLLEVVQLLEQQKLSALPVIRNNGVLVGILEKAAVIQLLQSRTQPNPA</sequence>
<feature type="transmembrane region" description="Helical" evidence="14">
    <location>
        <begin position="136"/>
        <end position="156"/>
    </location>
</feature>
<evidence type="ECO:0000256" key="15">
    <source>
        <dbReference type="PIRSR" id="PIRSR006404-1"/>
    </source>
</evidence>
<dbReference type="GO" id="GO:0046872">
    <property type="term" value="F:metal ion binding"/>
    <property type="evidence" value="ECO:0007669"/>
    <property type="project" value="UniProtKB-UniRule"/>
</dbReference>
<feature type="active site" evidence="15">
    <location>
        <position position="67"/>
    </location>
</feature>
<evidence type="ECO:0000256" key="11">
    <source>
        <dbReference type="ARBA" id="ARBA00023049"/>
    </source>
</evidence>
<keyword evidence="13 14" id="KW-0472">Membrane</keyword>
<evidence type="ECO:0000256" key="12">
    <source>
        <dbReference type="ARBA" id="ARBA00023122"/>
    </source>
</evidence>
<dbReference type="PROSITE" id="PS51371">
    <property type="entry name" value="CBS"/>
    <property type="match status" value="1"/>
</dbReference>
<gene>
    <name evidence="19" type="ORF">FNW02_01870</name>
</gene>
<keyword evidence="12 17" id="KW-0129">CBS domain</keyword>
<dbReference type="Gene3D" id="3.10.580.10">
    <property type="entry name" value="CBS-domain"/>
    <property type="match status" value="1"/>
</dbReference>
<evidence type="ECO:0000256" key="8">
    <source>
        <dbReference type="ARBA" id="ARBA00022801"/>
    </source>
</evidence>
<feature type="domain" description="CBS" evidence="18">
    <location>
        <begin position="313"/>
        <end position="374"/>
    </location>
</feature>
<dbReference type="GO" id="GO:0005886">
    <property type="term" value="C:plasma membrane"/>
    <property type="evidence" value="ECO:0007669"/>
    <property type="project" value="UniProtKB-SubCell"/>
</dbReference>
<dbReference type="Proteomes" id="UP001165986">
    <property type="component" value="Unassembled WGS sequence"/>
</dbReference>
<accession>A0AA40STE1</accession>
<comment type="subcellular location">
    <subcellularLocation>
        <location evidence="1 14">Cell membrane</location>
        <topology evidence="1 14">Multi-pass membrane protein</topology>
    </subcellularLocation>
</comment>
<evidence type="ECO:0000256" key="7">
    <source>
        <dbReference type="ARBA" id="ARBA00022737"/>
    </source>
</evidence>
<keyword evidence="5 14" id="KW-0812">Transmembrane</keyword>
<comment type="caution">
    <text evidence="19">The sequence shown here is derived from an EMBL/GenBank/DDBJ whole genome shotgun (WGS) entry which is preliminary data.</text>
</comment>
<name>A0AA40STE1_9NOST</name>
<dbReference type="Pfam" id="PF00571">
    <property type="entry name" value="CBS"/>
    <property type="match status" value="1"/>
</dbReference>
<keyword evidence="6 14" id="KW-0479">Metal-binding</keyword>
<keyword evidence="3 14" id="KW-1003">Cell membrane</keyword>
<keyword evidence="9 14" id="KW-0862">Zinc</keyword>
<feature type="binding site" evidence="16">
    <location>
        <position position="66"/>
    </location>
    <ligand>
        <name>Zn(2+)</name>
        <dbReference type="ChEBI" id="CHEBI:29105"/>
        <note>catalytic</note>
    </ligand>
</feature>
<dbReference type="EMBL" id="VJXY01000001">
    <property type="protein sequence ID" value="MBD6614647.1"/>
    <property type="molecule type" value="Genomic_DNA"/>
</dbReference>
<evidence type="ECO:0000256" key="14">
    <source>
        <dbReference type="PIRNR" id="PIRNR006404"/>
    </source>
</evidence>
<dbReference type="GO" id="GO:0008237">
    <property type="term" value="F:metallopeptidase activity"/>
    <property type="evidence" value="ECO:0007669"/>
    <property type="project" value="UniProtKB-UniRule"/>
</dbReference>
<comment type="similarity">
    <text evidence="2 14">Belongs to the peptidase M50B family.</text>
</comment>
<proteinExistence type="inferred from homology"/>
<evidence type="ECO:0000256" key="3">
    <source>
        <dbReference type="ARBA" id="ARBA00022475"/>
    </source>
</evidence>
<feature type="transmembrane region" description="Helical" evidence="14">
    <location>
        <begin position="191"/>
        <end position="214"/>
    </location>
</feature>